<gene>
    <name evidence="1" type="ORF">BJY24_001491</name>
</gene>
<sequence>MFESCHSPTDVAHLLRARFGFPVRLFAGRPFLSCGGRVDAVSMPAELGRQVRERLRAAPATPAVADPRNRRWVFLTATPQPYYDVTQHLRLTAYEVAVLTAGRRVMLPASDYPLGWHWASEPVPGPLLLPARAMVLRAVRESLPIGAGHVPA</sequence>
<organism evidence="1 2">
    <name type="scientific">Nocardia transvalensis</name>
    <dbReference type="NCBI Taxonomy" id="37333"/>
    <lineage>
        <taxon>Bacteria</taxon>
        <taxon>Bacillati</taxon>
        <taxon>Actinomycetota</taxon>
        <taxon>Actinomycetes</taxon>
        <taxon>Mycobacteriales</taxon>
        <taxon>Nocardiaceae</taxon>
        <taxon>Nocardia</taxon>
    </lineage>
</organism>
<proteinExistence type="predicted"/>
<dbReference type="AlphaFoldDB" id="A0A7W9PAQ4"/>
<dbReference type="Proteomes" id="UP000540412">
    <property type="component" value="Unassembled WGS sequence"/>
</dbReference>
<keyword evidence="2" id="KW-1185">Reference proteome</keyword>
<reference evidence="1 2" key="1">
    <citation type="submission" date="2020-08" db="EMBL/GenBank/DDBJ databases">
        <title>Sequencing the genomes of 1000 actinobacteria strains.</title>
        <authorList>
            <person name="Klenk H.-P."/>
        </authorList>
    </citation>
    <scope>NUCLEOTIDE SEQUENCE [LARGE SCALE GENOMIC DNA]</scope>
    <source>
        <strain evidence="1 2">DSM 43582</strain>
    </source>
</reference>
<evidence type="ECO:0000313" key="1">
    <source>
        <dbReference type="EMBL" id="MBB5912624.1"/>
    </source>
</evidence>
<comment type="caution">
    <text evidence="1">The sequence shown here is derived from an EMBL/GenBank/DDBJ whole genome shotgun (WGS) entry which is preliminary data.</text>
</comment>
<dbReference type="RefSeq" id="WP_040750470.1">
    <property type="nucleotide sequence ID" value="NZ_JACHIT010000001.1"/>
</dbReference>
<evidence type="ECO:0000313" key="2">
    <source>
        <dbReference type="Proteomes" id="UP000540412"/>
    </source>
</evidence>
<accession>A0A7W9PAQ4</accession>
<name>A0A7W9PAQ4_9NOCA</name>
<dbReference type="EMBL" id="JACHIT010000001">
    <property type="protein sequence ID" value="MBB5912624.1"/>
    <property type="molecule type" value="Genomic_DNA"/>
</dbReference>
<protein>
    <submittedName>
        <fullName evidence="1">Uncharacterized protein</fullName>
    </submittedName>
</protein>